<evidence type="ECO:0000313" key="3">
    <source>
        <dbReference type="Proteomes" id="UP000634136"/>
    </source>
</evidence>
<proteinExistence type="predicted"/>
<keyword evidence="3" id="KW-1185">Reference proteome</keyword>
<protein>
    <submittedName>
        <fullName evidence="2">Uncharacterized protein</fullName>
    </submittedName>
</protein>
<dbReference type="AlphaFoldDB" id="A0A834WVY8"/>
<accession>A0A834WVY8</accession>
<feature type="region of interest" description="Disordered" evidence="1">
    <location>
        <begin position="1"/>
        <end position="30"/>
    </location>
</feature>
<evidence type="ECO:0000256" key="1">
    <source>
        <dbReference type="SAM" id="MobiDB-lite"/>
    </source>
</evidence>
<comment type="caution">
    <text evidence="2">The sequence shown here is derived from an EMBL/GenBank/DDBJ whole genome shotgun (WGS) entry which is preliminary data.</text>
</comment>
<dbReference type="EMBL" id="JAAIUW010000005">
    <property type="protein sequence ID" value="KAF7833305.1"/>
    <property type="molecule type" value="Genomic_DNA"/>
</dbReference>
<gene>
    <name evidence="2" type="ORF">G2W53_015638</name>
</gene>
<sequence>MTSSTTLSEGLPHRHHRCEEGGKRQNGGSAWEIMVTSVMKEEGSSRGGGLMREVSTMAMTEEEMKTRRYSGRKEEKEAASKEDLPLEEAAGGEAMAENSCFLSSHKIVLSIIYAAAVDRKLFAHHPPNPTRIFPLGLDLEAPPCLPQCTHPDCRRQNNSVFAGDVAGPPGIQRSGEILYLFNRDFLSFLGASTSRGFEFDAFGLTLSNPTRADLFEFWATPETDLRLWLAERI</sequence>
<organism evidence="2 3">
    <name type="scientific">Senna tora</name>
    <dbReference type="NCBI Taxonomy" id="362788"/>
    <lineage>
        <taxon>Eukaryota</taxon>
        <taxon>Viridiplantae</taxon>
        <taxon>Streptophyta</taxon>
        <taxon>Embryophyta</taxon>
        <taxon>Tracheophyta</taxon>
        <taxon>Spermatophyta</taxon>
        <taxon>Magnoliopsida</taxon>
        <taxon>eudicotyledons</taxon>
        <taxon>Gunneridae</taxon>
        <taxon>Pentapetalae</taxon>
        <taxon>rosids</taxon>
        <taxon>fabids</taxon>
        <taxon>Fabales</taxon>
        <taxon>Fabaceae</taxon>
        <taxon>Caesalpinioideae</taxon>
        <taxon>Cassia clade</taxon>
        <taxon>Senna</taxon>
    </lineage>
</organism>
<feature type="region of interest" description="Disordered" evidence="1">
    <location>
        <begin position="64"/>
        <end position="83"/>
    </location>
</feature>
<name>A0A834WVY8_9FABA</name>
<reference evidence="2" key="1">
    <citation type="submission" date="2020-09" db="EMBL/GenBank/DDBJ databases">
        <title>Genome-Enabled Discovery of Anthraquinone Biosynthesis in Senna tora.</title>
        <authorList>
            <person name="Kang S.-H."/>
            <person name="Pandey R.P."/>
            <person name="Lee C.-M."/>
            <person name="Sim J.-S."/>
            <person name="Jeong J.-T."/>
            <person name="Choi B.-S."/>
            <person name="Jung M."/>
            <person name="Ginzburg D."/>
            <person name="Zhao K."/>
            <person name="Won S.Y."/>
            <person name="Oh T.-J."/>
            <person name="Yu Y."/>
            <person name="Kim N.-H."/>
            <person name="Lee O.R."/>
            <person name="Lee T.-H."/>
            <person name="Bashyal P."/>
            <person name="Kim T.-S."/>
            <person name="Lee W.-H."/>
            <person name="Kawkins C."/>
            <person name="Kim C.-K."/>
            <person name="Kim J.S."/>
            <person name="Ahn B.O."/>
            <person name="Rhee S.Y."/>
            <person name="Sohng J.K."/>
        </authorList>
    </citation>
    <scope>NUCLEOTIDE SEQUENCE</scope>
    <source>
        <tissue evidence="2">Leaf</tissue>
    </source>
</reference>
<evidence type="ECO:0000313" key="2">
    <source>
        <dbReference type="EMBL" id="KAF7833305.1"/>
    </source>
</evidence>
<dbReference type="Proteomes" id="UP000634136">
    <property type="component" value="Unassembled WGS sequence"/>
</dbReference>